<evidence type="ECO:0000313" key="2">
    <source>
        <dbReference type="Proteomes" id="UP000712281"/>
    </source>
</evidence>
<evidence type="ECO:0000313" key="1">
    <source>
        <dbReference type="EMBL" id="KAF2554999.1"/>
    </source>
</evidence>
<dbReference type="AlphaFoldDB" id="A0A8S9HAW8"/>
<protein>
    <submittedName>
        <fullName evidence="1">Uncharacterized protein</fullName>
    </submittedName>
</protein>
<dbReference type="EMBL" id="QGKW02001940">
    <property type="protein sequence ID" value="KAF2554999.1"/>
    <property type="molecule type" value="Genomic_DNA"/>
</dbReference>
<sequence>MIAAGYFSEFDAHPIESVTEDYIDRASRVNEYSSSFQISYDEVYDERIAVRLIDPAGVLLCEALMAETVSLQIVPFVVWPPAAFIPRLVSLRRSLCGKIYVRLGGRSVSRMRSFTLVTSESSPASSSAASLGPKTLQLVVECPRDWWNSQKVFSSYP</sequence>
<accession>A0A8S9HAW8</accession>
<reference evidence="1" key="1">
    <citation type="submission" date="2019-12" db="EMBL/GenBank/DDBJ databases">
        <title>Genome sequencing and annotation of Brassica cretica.</title>
        <authorList>
            <person name="Studholme D.J."/>
            <person name="Sarris P.F."/>
        </authorList>
    </citation>
    <scope>NUCLEOTIDE SEQUENCE</scope>
    <source>
        <strain evidence="1">PFS-001/15</strain>
        <tissue evidence="1">Leaf</tissue>
    </source>
</reference>
<name>A0A8S9HAW8_BRACR</name>
<gene>
    <name evidence="1" type="ORF">F2Q68_00016350</name>
</gene>
<dbReference type="Proteomes" id="UP000712281">
    <property type="component" value="Unassembled WGS sequence"/>
</dbReference>
<organism evidence="1 2">
    <name type="scientific">Brassica cretica</name>
    <name type="common">Mustard</name>
    <dbReference type="NCBI Taxonomy" id="69181"/>
    <lineage>
        <taxon>Eukaryota</taxon>
        <taxon>Viridiplantae</taxon>
        <taxon>Streptophyta</taxon>
        <taxon>Embryophyta</taxon>
        <taxon>Tracheophyta</taxon>
        <taxon>Spermatophyta</taxon>
        <taxon>Magnoliopsida</taxon>
        <taxon>eudicotyledons</taxon>
        <taxon>Gunneridae</taxon>
        <taxon>Pentapetalae</taxon>
        <taxon>rosids</taxon>
        <taxon>malvids</taxon>
        <taxon>Brassicales</taxon>
        <taxon>Brassicaceae</taxon>
        <taxon>Brassiceae</taxon>
        <taxon>Brassica</taxon>
    </lineage>
</organism>
<comment type="caution">
    <text evidence="1">The sequence shown here is derived from an EMBL/GenBank/DDBJ whole genome shotgun (WGS) entry which is preliminary data.</text>
</comment>
<proteinExistence type="predicted"/>